<dbReference type="AlphaFoldDB" id="A0AAN7CKS8"/>
<comment type="caution">
    <text evidence="5">The sequence shown here is derived from an EMBL/GenBank/DDBJ whole genome shotgun (WGS) entry which is preliminary data.</text>
</comment>
<dbReference type="GO" id="GO:0016491">
    <property type="term" value="F:oxidoreductase activity"/>
    <property type="evidence" value="ECO:0007669"/>
    <property type="project" value="UniProtKB-KW"/>
</dbReference>
<dbReference type="PANTHER" id="PTHR47706">
    <property type="entry name" value="NMRA-LIKE FAMILY PROTEIN"/>
    <property type="match status" value="1"/>
</dbReference>
<protein>
    <submittedName>
        <fullName evidence="5">NAD(P)-binding protein</fullName>
    </submittedName>
</protein>
<proteinExistence type="inferred from homology"/>
<dbReference type="Proteomes" id="UP001303647">
    <property type="component" value="Unassembled WGS sequence"/>
</dbReference>
<comment type="similarity">
    <text evidence="1">Belongs to the NmrA-type oxidoreductase family. Isoflavone reductase subfamily.</text>
</comment>
<keyword evidence="2" id="KW-0521">NADP</keyword>
<evidence type="ECO:0000313" key="5">
    <source>
        <dbReference type="EMBL" id="KAK4243610.1"/>
    </source>
</evidence>
<evidence type="ECO:0000259" key="4">
    <source>
        <dbReference type="Pfam" id="PF13460"/>
    </source>
</evidence>
<name>A0AAN7CKS8_9PEZI</name>
<dbReference type="Pfam" id="PF13460">
    <property type="entry name" value="NAD_binding_10"/>
    <property type="match status" value="1"/>
</dbReference>
<reference evidence="5" key="1">
    <citation type="journal article" date="2023" name="Mol. Phylogenet. Evol.">
        <title>Genome-scale phylogeny and comparative genomics of the fungal order Sordariales.</title>
        <authorList>
            <person name="Hensen N."/>
            <person name="Bonometti L."/>
            <person name="Westerberg I."/>
            <person name="Brannstrom I.O."/>
            <person name="Guillou S."/>
            <person name="Cros-Aarteil S."/>
            <person name="Calhoun S."/>
            <person name="Haridas S."/>
            <person name="Kuo A."/>
            <person name="Mondo S."/>
            <person name="Pangilinan J."/>
            <person name="Riley R."/>
            <person name="LaButti K."/>
            <person name="Andreopoulos B."/>
            <person name="Lipzen A."/>
            <person name="Chen C."/>
            <person name="Yan M."/>
            <person name="Daum C."/>
            <person name="Ng V."/>
            <person name="Clum A."/>
            <person name="Steindorff A."/>
            <person name="Ohm R.A."/>
            <person name="Martin F."/>
            <person name="Silar P."/>
            <person name="Natvig D.O."/>
            <person name="Lalanne C."/>
            <person name="Gautier V."/>
            <person name="Ament-Velasquez S.L."/>
            <person name="Kruys A."/>
            <person name="Hutchinson M.I."/>
            <person name="Powell A.J."/>
            <person name="Barry K."/>
            <person name="Miller A.N."/>
            <person name="Grigoriev I.V."/>
            <person name="Debuchy R."/>
            <person name="Gladieux P."/>
            <person name="Hiltunen Thoren M."/>
            <person name="Johannesson H."/>
        </authorList>
    </citation>
    <scope>NUCLEOTIDE SEQUENCE</scope>
    <source>
        <strain evidence="5">CBS 359.72</strain>
    </source>
</reference>
<dbReference type="SUPFAM" id="SSF51735">
    <property type="entry name" value="NAD(P)-binding Rossmann-fold domains"/>
    <property type="match status" value="1"/>
</dbReference>
<dbReference type="InterPro" id="IPR036291">
    <property type="entry name" value="NAD(P)-bd_dom_sf"/>
</dbReference>
<dbReference type="PANTHER" id="PTHR47706:SF7">
    <property type="entry name" value="CIPA-LIKE, PUTATIVE (AFU_ORTHOLOGUE AFUA_1G01630)-RELATED"/>
    <property type="match status" value="1"/>
</dbReference>
<gene>
    <name evidence="5" type="ORF">C7999DRAFT_44613</name>
</gene>
<evidence type="ECO:0000313" key="6">
    <source>
        <dbReference type="Proteomes" id="UP001303647"/>
    </source>
</evidence>
<dbReference type="Gene3D" id="3.40.50.720">
    <property type="entry name" value="NAD(P)-binding Rossmann-like Domain"/>
    <property type="match status" value="1"/>
</dbReference>
<reference evidence="5" key="2">
    <citation type="submission" date="2023-05" db="EMBL/GenBank/DDBJ databases">
        <authorList>
            <consortium name="Lawrence Berkeley National Laboratory"/>
            <person name="Steindorff A."/>
            <person name="Hensen N."/>
            <person name="Bonometti L."/>
            <person name="Westerberg I."/>
            <person name="Brannstrom I.O."/>
            <person name="Guillou S."/>
            <person name="Cros-Aarteil S."/>
            <person name="Calhoun S."/>
            <person name="Haridas S."/>
            <person name="Kuo A."/>
            <person name="Mondo S."/>
            <person name="Pangilinan J."/>
            <person name="Riley R."/>
            <person name="Labutti K."/>
            <person name="Andreopoulos B."/>
            <person name="Lipzen A."/>
            <person name="Chen C."/>
            <person name="Yanf M."/>
            <person name="Daum C."/>
            <person name="Ng V."/>
            <person name="Clum A."/>
            <person name="Ohm R."/>
            <person name="Martin F."/>
            <person name="Silar P."/>
            <person name="Natvig D."/>
            <person name="Lalanne C."/>
            <person name="Gautier V."/>
            <person name="Ament-Velasquez S.L."/>
            <person name="Kruys A."/>
            <person name="Hutchinson M.I."/>
            <person name="Powell A.J."/>
            <person name="Barry K."/>
            <person name="Miller A.N."/>
            <person name="Grigoriev I.V."/>
            <person name="Debuchy R."/>
            <person name="Gladieux P."/>
            <person name="Thoren M.H."/>
            <person name="Johannesson H."/>
        </authorList>
    </citation>
    <scope>NUCLEOTIDE SEQUENCE</scope>
    <source>
        <strain evidence="5">CBS 359.72</strain>
    </source>
</reference>
<evidence type="ECO:0000256" key="1">
    <source>
        <dbReference type="ARBA" id="ARBA00005725"/>
    </source>
</evidence>
<dbReference type="InterPro" id="IPR016040">
    <property type="entry name" value="NAD(P)-bd_dom"/>
</dbReference>
<evidence type="ECO:0000256" key="3">
    <source>
        <dbReference type="ARBA" id="ARBA00023002"/>
    </source>
</evidence>
<dbReference type="EMBL" id="MU857797">
    <property type="protein sequence ID" value="KAK4243610.1"/>
    <property type="molecule type" value="Genomic_DNA"/>
</dbReference>
<accession>A0AAN7CKS8</accession>
<evidence type="ECO:0000256" key="2">
    <source>
        <dbReference type="ARBA" id="ARBA00022857"/>
    </source>
</evidence>
<keyword evidence="3" id="KW-0560">Oxidoreductase</keyword>
<keyword evidence="6" id="KW-1185">Reference proteome</keyword>
<organism evidence="5 6">
    <name type="scientific">Corynascus novoguineensis</name>
    <dbReference type="NCBI Taxonomy" id="1126955"/>
    <lineage>
        <taxon>Eukaryota</taxon>
        <taxon>Fungi</taxon>
        <taxon>Dikarya</taxon>
        <taxon>Ascomycota</taxon>
        <taxon>Pezizomycotina</taxon>
        <taxon>Sordariomycetes</taxon>
        <taxon>Sordariomycetidae</taxon>
        <taxon>Sordariales</taxon>
        <taxon>Chaetomiaceae</taxon>
        <taxon>Corynascus</taxon>
    </lineage>
</organism>
<dbReference type="InterPro" id="IPR051609">
    <property type="entry name" value="NmrA/Isoflavone_reductase-like"/>
</dbReference>
<sequence length="343" mass="37860">MPGPYAKDQSQGFSNRIERVAVVGAGGQIGGQIVEQLLQKGQHVVTAISRPDSTNKLPEGVQIVRVDYSSGDDISALVEALRGQQAFIITMALTAPRDTMSKLLRAAAQAGVPYVLPNWFGHDAANGALCRDSFLTQMRDNVRTEIESLGVSSPLLLNCNFWYEFSLGGGPDRFGFDFQNRSLIYFDEGDIAINTSTWPQCGRAVANLLSLKVLPEDEDDQSPTLAQFKNEGGLVYISSFRLSQKDMFESVKRVTGTTDADWTITKESSEQRWKDGTAEVLRGNFKAFTKMLYSRMFFPNGDGDYQSRRALHNDVLGLPVEDLDAATRIAVRMGENGEVTRTH</sequence>
<feature type="domain" description="NAD(P)-binding" evidence="4">
    <location>
        <begin position="24"/>
        <end position="113"/>
    </location>
</feature>